<dbReference type="KEGG" id="mcou:NCTC10179_00798"/>
<feature type="transmembrane region" description="Helical" evidence="1">
    <location>
        <begin position="7"/>
        <end position="25"/>
    </location>
</feature>
<dbReference type="Proteomes" id="UP000289497">
    <property type="component" value="Plasmid 2"/>
</dbReference>
<reference evidence="2 3" key="1">
    <citation type="submission" date="2019-01" db="EMBL/GenBank/DDBJ databases">
        <authorList>
            <consortium name="Pathogen Informatics"/>
        </authorList>
    </citation>
    <scope>NUCLEOTIDE SEQUENCE [LARGE SCALE GENOMIC DNA]</scope>
    <source>
        <strain evidence="2 3">NCTC10179</strain>
        <plasmid evidence="3">2</plasmid>
    </source>
</reference>
<accession>A0A449B7N7</accession>
<keyword evidence="3" id="KW-1185">Reference proteome</keyword>
<keyword evidence="1" id="KW-0812">Transmembrane</keyword>
<dbReference type="AlphaFoldDB" id="A0A449B7N7"/>
<evidence type="ECO:0000256" key="1">
    <source>
        <dbReference type="SAM" id="Phobius"/>
    </source>
</evidence>
<feature type="transmembrane region" description="Helical" evidence="1">
    <location>
        <begin position="31"/>
        <end position="49"/>
    </location>
</feature>
<name>A0A449B7N7_9BACT</name>
<proteinExistence type="predicted"/>
<keyword evidence="1" id="KW-0472">Membrane</keyword>
<keyword evidence="1" id="KW-1133">Transmembrane helix</keyword>
<dbReference type="RefSeq" id="WP_129693818.1">
    <property type="nucleotide sequence ID" value="NZ_LR215040.1"/>
</dbReference>
<geneLocation type="plasmid" evidence="2 3">
    <name>2</name>
</geneLocation>
<protein>
    <submittedName>
        <fullName evidence="2">Uncharacterized protein</fullName>
    </submittedName>
</protein>
<keyword evidence="2" id="KW-0614">Plasmid</keyword>
<sequence length="101" mass="11441">MHTFKEFGTLFALCGSVALFGQLLFANNFTLFFVNAFLNGFITGVLLFVTRNHGYFTSSLNVLLGVNFIYLINKQKTWKSALALLISTVSTIVFSIFEHWF</sequence>
<gene>
    <name evidence="2" type="ORF">NCTC10179_00798</name>
</gene>
<organism evidence="2 3">
    <name type="scientific">Mycoplasmopsis columboralis</name>
    <dbReference type="NCBI Taxonomy" id="171282"/>
    <lineage>
        <taxon>Bacteria</taxon>
        <taxon>Bacillati</taxon>
        <taxon>Mycoplasmatota</taxon>
        <taxon>Mycoplasmoidales</taxon>
        <taxon>Metamycoplasmataceae</taxon>
        <taxon>Mycoplasmopsis</taxon>
    </lineage>
</organism>
<dbReference type="EMBL" id="LR215040">
    <property type="protein sequence ID" value="VEU76598.1"/>
    <property type="molecule type" value="Genomic_DNA"/>
</dbReference>
<evidence type="ECO:0000313" key="2">
    <source>
        <dbReference type="EMBL" id="VEU76598.1"/>
    </source>
</evidence>
<feature type="transmembrane region" description="Helical" evidence="1">
    <location>
        <begin position="78"/>
        <end position="97"/>
    </location>
</feature>
<evidence type="ECO:0000313" key="3">
    <source>
        <dbReference type="Proteomes" id="UP000289497"/>
    </source>
</evidence>